<name>A0A1F7SLD8_9BACT</name>
<dbReference type="InterPro" id="IPR011006">
    <property type="entry name" value="CheY-like_superfamily"/>
</dbReference>
<feature type="domain" description="Histidine kinase" evidence="6">
    <location>
        <begin position="538"/>
        <end position="787"/>
    </location>
</feature>
<reference evidence="7 8" key="1">
    <citation type="journal article" date="2016" name="Nat. Commun.">
        <title>Thousands of microbial genomes shed light on interconnected biogeochemical processes in an aquifer system.</title>
        <authorList>
            <person name="Anantharaman K."/>
            <person name="Brown C.T."/>
            <person name="Hug L.A."/>
            <person name="Sharon I."/>
            <person name="Castelle C.J."/>
            <person name="Probst A.J."/>
            <person name="Thomas B.C."/>
            <person name="Singh A."/>
            <person name="Wilkins M.J."/>
            <person name="Karaoz U."/>
            <person name="Brodie E.L."/>
            <person name="Williams K.H."/>
            <person name="Hubbard S.S."/>
            <person name="Banfield J.F."/>
        </authorList>
    </citation>
    <scope>NUCLEOTIDE SEQUENCE [LARGE SCALE GENOMIC DNA]</scope>
</reference>
<dbReference type="SUPFAM" id="SSF52172">
    <property type="entry name" value="CheY-like"/>
    <property type="match status" value="1"/>
</dbReference>
<dbReference type="EMBL" id="MGDI01000017">
    <property type="protein sequence ID" value="OGL54024.1"/>
    <property type="molecule type" value="Genomic_DNA"/>
</dbReference>
<evidence type="ECO:0000259" key="6">
    <source>
        <dbReference type="PROSITE" id="PS50109"/>
    </source>
</evidence>
<dbReference type="InterPro" id="IPR029016">
    <property type="entry name" value="GAF-like_dom_sf"/>
</dbReference>
<dbReference type="SUPFAM" id="SSF55781">
    <property type="entry name" value="GAF domain-like"/>
    <property type="match status" value="2"/>
</dbReference>
<sequence>MNNITILKSSPYEIDFEQNNRVLIVGEFGPDWEKEISQLATEYDLNITYTHTAKEAFSDVKKHGEFSVIVFQNTIPDISPKDFFVALRKEFPNTYLVILTEIDYADTARSYFKTDSNAACIIKPIMTENFCMMIKKLANKFNLIKKESLTIAALKEKEVDMEILSTITKTIVSSLNFDKIISSVLDEIINKLPIKQCAYIDISQDGTMRIKDSRGISGELLKRFPHSNIKDFSLSETLYSERREIYVEDVKVHPNKSFQNMSKFGKIKSIALFPVVLDEKVVGILSAYAEEEEGNTQITPRVFSILRKLSELLAISLRNASKYKTVADFNKELLSELKKTSELGNKICSTLDINELLQLSVHGIDELIPCEAQTLLIINEETGSLDINYGIGGGINEYLKSFNANQFSLVTFVLNQNKALVLNKFKINEQLPENLESQEIIKKSVPQVADFLLIPVVSKSKTVGLIISMDRKDKQPFDETDLEHVSIVASQIGIAVENAKLTEEKNKRLLSTSNKLEQTQAQLFQSEKMAALGQLAGGVAHEINNPLGGVVTNLEHILNLDSFTESHYKHIMKICESEIKDKERLSEIDKILQNIMKNEEKKNRWLQTASKGGIRCKSIVQNLLIFSRQSKASDFDFIDINECIETTIHLVDYQFQIMNLKIERSYGNNLSEVYGNRGELSQVFLNLLLNSSQATKGQQGSISIKTYMDGTDKNYALVEIKDCGCGIPEDIKDRIFEPFFTTKKIGEGTGLGLSIVHQIVEKHAGMVSFESSLGEGTAFYIKLPCKK</sequence>
<gene>
    <name evidence="7" type="ORF">A3G31_04155</name>
</gene>
<comment type="catalytic activity">
    <reaction evidence="1">
        <text>ATP + protein L-histidine = ADP + protein N-phospho-L-histidine.</text>
        <dbReference type="EC" id="2.7.13.3"/>
    </reaction>
</comment>
<dbReference type="InterPro" id="IPR003661">
    <property type="entry name" value="HisK_dim/P_dom"/>
</dbReference>
<evidence type="ECO:0000256" key="1">
    <source>
        <dbReference type="ARBA" id="ARBA00000085"/>
    </source>
</evidence>
<dbReference type="GO" id="GO:0000155">
    <property type="term" value="F:phosphorelay sensor kinase activity"/>
    <property type="evidence" value="ECO:0007669"/>
    <property type="project" value="InterPro"/>
</dbReference>
<organism evidence="7 8">
    <name type="scientific">Candidatus Schekmanbacteria bacterium RIFCSPLOWO2_12_FULL_38_15</name>
    <dbReference type="NCBI Taxonomy" id="1817883"/>
    <lineage>
        <taxon>Bacteria</taxon>
        <taxon>Candidatus Schekmaniibacteriota</taxon>
    </lineage>
</organism>
<dbReference type="Pfam" id="PF13185">
    <property type="entry name" value="GAF_2"/>
    <property type="match status" value="1"/>
</dbReference>
<dbReference type="InterPro" id="IPR005467">
    <property type="entry name" value="His_kinase_dom"/>
</dbReference>
<evidence type="ECO:0000256" key="2">
    <source>
        <dbReference type="ARBA" id="ARBA00012438"/>
    </source>
</evidence>
<dbReference type="PANTHER" id="PTHR43065">
    <property type="entry name" value="SENSOR HISTIDINE KINASE"/>
    <property type="match status" value="1"/>
</dbReference>
<dbReference type="InterPro" id="IPR004358">
    <property type="entry name" value="Sig_transdc_His_kin-like_C"/>
</dbReference>
<dbReference type="SUPFAM" id="SSF47384">
    <property type="entry name" value="Homodimeric domain of signal transducing histidine kinase"/>
    <property type="match status" value="1"/>
</dbReference>
<dbReference type="InterPro" id="IPR036097">
    <property type="entry name" value="HisK_dim/P_sf"/>
</dbReference>
<dbReference type="Proteomes" id="UP000178082">
    <property type="component" value="Unassembled WGS sequence"/>
</dbReference>
<dbReference type="Gene3D" id="3.40.50.2300">
    <property type="match status" value="1"/>
</dbReference>
<dbReference type="Gene3D" id="3.30.450.40">
    <property type="match status" value="2"/>
</dbReference>
<dbReference type="EC" id="2.7.13.3" evidence="2"/>
<dbReference type="PROSITE" id="PS50109">
    <property type="entry name" value="HIS_KIN"/>
    <property type="match status" value="1"/>
</dbReference>
<dbReference type="Pfam" id="PF13492">
    <property type="entry name" value="GAF_3"/>
    <property type="match status" value="1"/>
</dbReference>
<dbReference type="SUPFAM" id="SSF55874">
    <property type="entry name" value="ATPase domain of HSP90 chaperone/DNA topoisomerase II/histidine kinase"/>
    <property type="match status" value="1"/>
</dbReference>
<proteinExistence type="predicted"/>
<dbReference type="InterPro" id="IPR003018">
    <property type="entry name" value="GAF"/>
</dbReference>
<evidence type="ECO:0000256" key="3">
    <source>
        <dbReference type="ARBA" id="ARBA00022553"/>
    </source>
</evidence>
<keyword evidence="5" id="KW-0418">Kinase</keyword>
<dbReference type="Gene3D" id="1.10.287.130">
    <property type="match status" value="1"/>
</dbReference>
<comment type="caution">
    <text evidence="7">The sequence shown here is derived from an EMBL/GenBank/DDBJ whole genome shotgun (WGS) entry which is preliminary data.</text>
</comment>
<keyword evidence="3" id="KW-0597">Phosphoprotein</keyword>
<keyword evidence="4" id="KW-0808">Transferase</keyword>
<dbReference type="Pfam" id="PF02518">
    <property type="entry name" value="HATPase_c"/>
    <property type="match status" value="1"/>
</dbReference>
<dbReference type="SMART" id="SM00387">
    <property type="entry name" value="HATPase_c"/>
    <property type="match status" value="1"/>
</dbReference>
<dbReference type="Gene3D" id="3.30.565.10">
    <property type="entry name" value="Histidine kinase-like ATPase, C-terminal domain"/>
    <property type="match status" value="1"/>
</dbReference>
<accession>A0A1F7SLD8</accession>
<dbReference type="InterPro" id="IPR036890">
    <property type="entry name" value="HATPase_C_sf"/>
</dbReference>
<evidence type="ECO:0000313" key="7">
    <source>
        <dbReference type="EMBL" id="OGL54024.1"/>
    </source>
</evidence>
<dbReference type="CDD" id="cd00082">
    <property type="entry name" value="HisKA"/>
    <property type="match status" value="1"/>
</dbReference>
<dbReference type="PANTHER" id="PTHR43065:SF50">
    <property type="entry name" value="HISTIDINE KINASE"/>
    <property type="match status" value="1"/>
</dbReference>
<dbReference type="AlphaFoldDB" id="A0A1F7SLD8"/>
<dbReference type="InterPro" id="IPR003594">
    <property type="entry name" value="HATPase_dom"/>
</dbReference>
<dbReference type="SMART" id="SM00065">
    <property type="entry name" value="GAF"/>
    <property type="match status" value="2"/>
</dbReference>
<protein>
    <recommendedName>
        <fullName evidence="2">histidine kinase</fullName>
        <ecNumber evidence="2">2.7.13.3</ecNumber>
    </recommendedName>
</protein>
<evidence type="ECO:0000313" key="8">
    <source>
        <dbReference type="Proteomes" id="UP000178082"/>
    </source>
</evidence>
<evidence type="ECO:0000256" key="4">
    <source>
        <dbReference type="ARBA" id="ARBA00022679"/>
    </source>
</evidence>
<dbReference type="STRING" id="1817883.A3G31_04155"/>
<dbReference type="PRINTS" id="PR00344">
    <property type="entry name" value="BCTRLSENSOR"/>
</dbReference>
<evidence type="ECO:0000256" key="5">
    <source>
        <dbReference type="ARBA" id="ARBA00022777"/>
    </source>
</evidence>